<dbReference type="AlphaFoldDB" id="A0A9D0Z107"/>
<feature type="compositionally biased region" description="Basic and acidic residues" evidence="1">
    <location>
        <begin position="21"/>
        <end position="58"/>
    </location>
</feature>
<feature type="compositionally biased region" description="Basic and acidic residues" evidence="1">
    <location>
        <begin position="301"/>
        <end position="343"/>
    </location>
</feature>
<gene>
    <name evidence="2" type="ORF">IAC85_01815</name>
</gene>
<proteinExistence type="predicted"/>
<evidence type="ECO:0000313" key="2">
    <source>
        <dbReference type="EMBL" id="HIQ64453.1"/>
    </source>
</evidence>
<protein>
    <submittedName>
        <fullName evidence="2">Uncharacterized protein</fullName>
    </submittedName>
</protein>
<evidence type="ECO:0000313" key="3">
    <source>
        <dbReference type="Proteomes" id="UP000886725"/>
    </source>
</evidence>
<feature type="compositionally biased region" description="Polar residues" evidence="1">
    <location>
        <begin position="118"/>
        <end position="136"/>
    </location>
</feature>
<dbReference type="EMBL" id="DVFU01000035">
    <property type="protein sequence ID" value="HIQ64453.1"/>
    <property type="molecule type" value="Genomic_DNA"/>
</dbReference>
<dbReference type="Proteomes" id="UP000886725">
    <property type="component" value="Unassembled WGS sequence"/>
</dbReference>
<evidence type="ECO:0000256" key="1">
    <source>
        <dbReference type="SAM" id="MobiDB-lite"/>
    </source>
</evidence>
<comment type="caution">
    <text evidence="2">The sequence shown here is derived from an EMBL/GenBank/DDBJ whole genome shotgun (WGS) entry which is preliminary data.</text>
</comment>
<accession>A0A9D0Z107</accession>
<organism evidence="2 3">
    <name type="scientific">Candidatus Faecenecus gallistercoris</name>
    <dbReference type="NCBI Taxonomy" id="2840793"/>
    <lineage>
        <taxon>Bacteria</taxon>
        <taxon>Bacillati</taxon>
        <taxon>Bacillota</taxon>
        <taxon>Bacillota incertae sedis</taxon>
        <taxon>Candidatus Faecenecus</taxon>
    </lineage>
</organism>
<feature type="region of interest" description="Disordered" evidence="1">
    <location>
        <begin position="301"/>
        <end position="362"/>
    </location>
</feature>
<feature type="region of interest" description="Disordered" evidence="1">
    <location>
        <begin position="15"/>
        <end position="77"/>
    </location>
</feature>
<sequence>MGLFDKIKNALFEEEYVEEEEKPKKESKPVETRAEKKAAKENRRRAEEESIKDIKPADLDMENTIPQPEEQPEGMRESNFKLYEDDDFTVEQPPKREVVQEVKEEVVVEPEPEVQPLYQGTTTETLYHTSSSTSRVETLYHEEKTSTVTEKKEPYSNKDYKPLYSYGEENKKVFKPTPIISPIYGILDNNYKKEDVVDRKEVKKSSSYVSTKVDIDSVRRKAFGGLNDDLNLTGDDTIKKEQEEKEAQKVEEELEDNLLYDMSDTTTTPVVNKVTVADAEEYFDDLGLEYNIDYKDSKYEHAAGRHVRASKEEPKKEEKKEEKVEEVKTEPIKPKQAPKKETEDNLEDNLFDLIDSMYEDKE</sequence>
<name>A0A9D0Z107_9FIRM</name>
<feature type="compositionally biased region" description="Basic and acidic residues" evidence="1">
    <location>
        <begin position="138"/>
        <end position="159"/>
    </location>
</feature>
<reference evidence="2" key="1">
    <citation type="submission" date="2020-10" db="EMBL/GenBank/DDBJ databases">
        <authorList>
            <person name="Gilroy R."/>
        </authorList>
    </citation>
    <scope>NUCLEOTIDE SEQUENCE</scope>
    <source>
        <strain evidence="2">CHK165-10780</strain>
    </source>
</reference>
<reference evidence="2" key="2">
    <citation type="journal article" date="2021" name="PeerJ">
        <title>Extensive microbial diversity within the chicken gut microbiome revealed by metagenomics and culture.</title>
        <authorList>
            <person name="Gilroy R."/>
            <person name="Ravi A."/>
            <person name="Getino M."/>
            <person name="Pursley I."/>
            <person name="Horton D.L."/>
            <person name="Alikhan N.F."/>
            <person name="Baker D."/>
            <person name="Gharbi K."/>
            <person name="Hall N."/>
            <person name="Watson M."/>
            <person name="Adriaenssens E.M."/>
            <person name="Foster-Nyarko E."/>
            <person name="Jarju S."/>
            <person name="Secka A."/>
            <person name="Antonio M."/>
            <person name="Oren A."/>
            <person name="Chaudhuri R.R."/>
            <person name="La Ragione R."/>
            <person name="Hildebrand F."/>
            <person name="Pallen M.J."/>
        </authorList>
    </citation>
    <scope>NUCLEOTIDE SEQUENCE</scope>
    <source>
        <strain evidence="2">CHK165-10780</strain>
    </source>
</reference>
<feature type="region of interest" description="Disordered" evidence="1">
    <location>
        <begin position="103"/>
        <end position="159"/>
    </location>
</feature>